<dbReference type="EMBL" id="BARU01028043">
    <property type="protein sequence ID" value="GAH66051.1"/>
    <property type="molecule type" value="Genomic_DNA"/>
</dbReference>
<feature type="non-terminal residue" evidence="2">
    <location>
        <position position="269"/>
    </location>
</feature>
<reference evidence="2" key="1">
    <citation type="journal article" date="2014" name="Front. Microbiol.">
        <title>High frequency of phylogenetically diverse reductive dehalogenase-homologous genes in deep subseafloor sedimentary metagenomes.</title>
        <authorList>
            <person name="Kawai M."/>
            <person name="Futagami T."/>
            <person name="Toyoda A."/>
            <person name="Takaki Y."/>
            <person name="Nishi S."/>
            <person name="Hori S."/>
            <person name="Arai W."/>
            <person name="Tsubouchi T."/>
            <person name="Morono Y."/>
            <person name="Uchiyama I."/>
            <person name="Ito T."/>
            <person name="Fujiyama A."/>
            <person name="Inagaki F."/>
            <person name="Takami H."/>
        </authorList>
    </citation>
    <scope>NUCLEOTIDE SEQUENCE</scope>
    <source>
        <strain evidence="2">Expedition CK06-06</strain>
    </source>
</reference>
<proteinExistence type="predicted"/>
<feature type="non-terminal residue" evidence="2">
    <location>
        <position position="1"/>
    </location>
</feature>
<sequence length="269" mass="31593">KIKIYKSLPIKRSFSNYIKGLISFFITLRKINPDIIIQRSAGVTTGLSSIYCLLFKKKFIYSISSDSNVNGKDEKKILGKLFKFGFDYANYIVAQNYTQIKEIRKRKRNYKHNTFVIKNGIEIENEINQIKETILWVGRAIKLKRPEIFLKLAKLFPIERFVMICTKKDDVSYWNSIRKKAQKISNVVFYEYIPFNLIENFFKESKIFINTSIYEGFPNTFIQALKYKTPILSLNVNPDNILKKYKIGFSCNDDYNKLINNLSTLLEDS</sequence>
<name>X1H798_9ZZZZ</name>
<protein>
    <recommendedName>
        <fullName evidence="1">Glycosyl transferase family 1 domain-containing protein</fullName>
    </recommendedName>
</protein>
<evidence type="ECO:0000313" key="2">
    <source>
        <dbReference type="EMBL" id="GAH66051.1"/>
    </source>
</evidence>
<feature type="domain" description="Glycosyl transferase family 1" evidence="1">
    <location>
        <begin position="124"/>
        <end position="268"/>
    </location>
</feature>
<gene>
    <name evidence="2" type="ORF">S03H2_44813</name>
</gene>
<dbReference type="GO" id="GO:0016757">
    <property type="term" value="F:glycosyltransferase activity"/>
    <property type="evidence" value="ECO:0007669"/>
    <property type="project" value="InterPro"/>
</dbReference>
<dbReference type="Gene3D" id="3.40.50.2000">
    <property type="entry name" value="Glycogen Phosphorylase B"/>
    <property type="match status" value="1"/>
</dbReference>
<dbReference type="Pfam" id="PF00534">
    <property type="entry name" value="Glycos_transf_1"/>
    <property type="match status" value="1"/>
</dbReference>
<dbReference type="InterPro" id="IPR001296">
    <property type="entry name" value="Glyco_trans_1"/>
</dbReference>
<accession>X1H798</accession>
<organism evidence="2">
    <name type="scientific">marine sediment metagenome</name>
    <dbReference type="NCBI Taxonomy" id="412755"/>
    <lineage>
        <taxon>unclassified sequences</taxon>
        <taxon>metagenomes</taxon>
        <taxon>ecological metagenomes</taxon>
    </lineage>
</organism>
<dbReference type="PANTHER" id="PTHR12526">
    <property type="entry name" value="GLYCOSYLTRANSFERASE"/>
    <property type="match status" value="1"/>
</dbReference>
<evidence type="ECO:0000259" key="1">
    <source>
        <dbReference type="Pfam" id="PF00534"/>
    </source>
</evidence>
<comment type="caution">
    <text evidence="2">The sequence shown here is derived from an EMBL/GenBank/DDBJ whole genome shotgun (WGS) entry which is preliminary data.</text>
</comment>
<dbReference type="AlphaFoldDB" id="X1H798"/>
<dbReference type="SUPFAM" id="SSF53756">
    <property type="entry name" value="UDP-Glycosyltransferase/glycogen phosphorylase"/>
    <property type="match status" value="1"/>
</dbReference>